<dbReference type="AlphaFoldDB" id="A0A0R3PLT9"/>
<keyword evidence="1" id="KW-0812">Transmembrane</keyword>
<keyword evidence="1" id="KW-1133">Transmembrane helix</keyword>
<keyword evidence="1" id="KW-0472">Membrane</keyword>
<evidence type="ECO:0000313" key="4">
    <source>
        <dbReference type="WBParaSite" id="ACOC_0000574601-mRNA-1"/>
    </source>
</evidence>
<organism evidence="4">
    <name type="scientific">Angiostrongylus costaricensis</name>
    <name type="common">Nematode worm</name>
    <dbReference type="NCBI Taxonomy" id="334426"/>
    <lineage>
        <taxon>Eukaryota</taxon>
        <taxon>Metazoa</taxon>
        <taxon>Ecdysozoa</taxon>
        <taxon>Nematoda</taxon>
        <taxon>Chromadorea</taxon>
        <taxon>Rhabditida</taxon>
        <taxon>Rhabditina</taxon>
        <taxon>Rhabditomorpha</taxon>
        <taxon>Strongyloidea</taxon>
        <taxon>Metastrongylidae</taxon>
        <taxon>Angiostrongylus</taxon>
    </lineage>
</organism>
<keyword evidence="3" id="KW-1185">Reference proteome</keyword>
<sequence length="189" mass="21504">MKISQGGFNFPELFVMEISPFLILLCCNRQPFFEFVASRLSVICYIIHIFPFFISFHFVRFSLHRFWCYFPFVRAVSPADVCCGSSAFDGGRQQICCLLLINSYHLFSVFDRSQADSCCAYNNGTSVEYLSRTHFCCNGAVPKGAGRGCCYLRVNETLSAESYNIKTECCRYPYDAIYPKLKGSCVDIS</sequence>
<dbReference type="Proteomes" id="UP000267027">
    <property type="component" value="Unassembled WGS sequence"/>
</dbReference>
<evidence type="ECO:0000313" key="3">
    <source>
        <dbReference type="Proteomes" id="UP000267027"/>
    </source>
</evidence>
<dbReference type="EMBL" id="UYYA01003891">
    <property type="protein sequence ID" value="VDM57332.1"/>
    <property type="molecule type" value="Genomic_DNA"/>
</dbReference>
<accession>A0A0R3PLT9</accession>
<protein>
    <submittedName>
        <fullName evidence="4">Galaxin-like</fullName>
    </submittedName>
</protein>
<feature type="transmembrane region" description="Helical" evidence="1">
    <location>
        <begin position="40"/>
        <end position="59"/>
    </location>
</feature>
<evidence type="ECO:0000256" key="1">
    <source>
        <dbReference type="SAM" id="Phobius"/>
    </source>
</evidence>
<evidence type="ECO:0000313" key="2">
    <source>
        <dbReference type="EMBL" id="VDM57332.1"/>
    </source>
</evidence>
<reference evidence="4" key="1">
    <citation type="submission" date="2017-02" db="UniProtKB">
        <authorList>
            <consortium name="WormBaseParasite"/>
        </authorList>
    </citation>
    <scope>IDENTIFICATION</scope>
</reference>
<dbReference type="WBParaSite" id="ACOC_0000574601-mRNA-1">
    <property type="protein sequence ID" value="ACOC_0000574601-mRNA-1"/>
    <property type="gene ID" value="ACOC_0000574601"/>
</dbReference>
<proteinExistence type="predicted"/>
<dbReference type="OrthoDB" id="5989849at2759"/>
<gene>
    <name evidence="2" type="ORF">ACOC_LOCUS5747</name>
</gene>
<reference evidence="2 3" key="2">
    <citation type="submission" date="2018-11" db="EMBL/GenBank/DDBJ databases">
        <authorList>
            <consortium name="Pathogen Informatics"/>
        </authorList>
    </citation>
    <scope>NUCLEOTIDE SEQUENCE [LARGE SCALE GENOMIC DNA]</scope>
    <source>
        <strain evidence="2 3">Costa Rica</strain>
    </source>
</reference>
<name>A0A0R3PLT9_ANGCS</name>